<evidence type="ECO:0000313" key="2">
    <source>
        <dbReference type="Proteomes" id="UP000235777"/>
    </source>
</evidence>
<protein>
    <submittedName>
        <fullName evidence="1">Adenylate synthase</fullName>
    </submittedName>
</protein>
<dbReference type="AlphaFoldDB" id="A0A2N7WVI2"/>
<dbReference type="InterPro" id="IPR012685">
    <property type="entry name" value="CHP02304_F390_synth-rel"/>
</dbReference>
<dbReference type="SUPFAM" id="SSF56801">
    <property type="entry name" value="Acetyl-CoA synthetase-like"/>
    <property type="match status" value="1"/>
</dbReference>
<dbReference type="OrthoDB" id="5298740at2"/>
<keyword evidence="2" id="KW-1185">Reference proteome</keyword>
<dbReference type="InterPro" id="IPR042099">
    <property type="entry name" value="ANL_N_sf"/>
</dbReference>
<dbReference type="Proteomes" id="UP000235777">
    <property type="component" value="Unassembled WGS sequence"/>
</dbReference>
<dbReference type="STRING" id="863227.GCA_000373005_03643"/>
<dbReference type="InterPro" id="IPR053158">
    <property type="entry name" value="CapK_Type1_Caps_Biosynth"/>
</dbReference>
<reference evidence="1 2" key="1">
    <citation type="submission" date="2018-01" db="EMBL/GenBank/DDBJ databases">
        <title>Whole genome analyses suggest that Burkholderia sensu lato contains two further novel genera in the rhizoxinica-symbiotica group Mycetohabitans gen. nov., and Trinickia gen. nov.: implications for the evolution of diazotrophy and nodulation in the Burkholderiaceae.</title>
        <authorList>
            <person name="Estrada-de los Santos P."/>
            <person name="Palmer M."/>
            <person name="Chavez-Ramirez B."/>
            <person name="Beukes C."/>
            <person name="Steenkamp E.T."/>
            <person name="Hirsch A.M."/>
            <person name="Manyaka P."/>
            <person name="Maluk M."/>
            <person name="Lafos M."/>
            <person name="Crook M."/>
            <person name="Gross E."/>
            <person name="Simon M.F."/>
            <person name="Bueno dos Reis Junior F."/>
            <person name="Poole P.S."/>
            <person name="Venter S.N."/>
            <person name="James E.K."/>
        </authorList>
    </citation>
    <scope>NUCLEOTIDE SEQUENCE [LARGE SCALE GENOMIC DNA]</scope>
    <source>
        <strain evidence="1 2">JPY 581</strain>
    </source>
</reference>
<proteinExistence type="predicted"/>
<accession>A0A2N7WVI2</accession>
<comment type="caution">
    <text evidence="1">The sequence shown here is derived from an EMBL/GenBank/DDBJ whole genome shotgun (WGS) entry which is preliminary data.</text>
</comment>
<gene>
    <name evidence="1" type="ORF">C0Z20_24405</name>
</gene>
<organism evidence="1 2">
    <name type="scientific">Trinickia symbiotica</name>
    <dbReference type="NCBI Taxonomy" id="863227"/>
    <lineage>
        <taxon>Bacteria</taxon>
        <taxon>Pseudomonadati</taxon>
        <taxon>Pseudomonadota</taxon>
        <taxon>Betaproteobacteria</taxon>
        <taxon>Burkholderiales</taxon>
        <taxon>Burkholderiaceae</taxon>
        <taxon>Trinickia</taxon>
    </lineage>
</organism>
<sequence>MKPAEFLCTVRAFIRTRYGLRFPNRASLDRWQRRRLDAFLSTTLEKAPFYREACVSELTSLPIVQKQTMLEHFSGFNTRGIELENALAAARAAETGQPPPTGFDPSLTAGLSSGTQGRPGVFLASADERATWAGILLARTLDRDLLGCLVRRMTPLRVALFLRANSALYTTLKSRFIDFRFFDLQSGAHTHAGALAKFDPDVLVAPASVLAWLASESLDGRLPLQPRKLISVAEVLEPDDERRIRAAYGKPVHQLYQCTEGFLAYTCEHGSLHLNEEFVHIEAEWLDETRTRFVPIITDFTRRTQMIVRYRLDDILRLRSEPCRCGRVTRALAAIDGRVDDVLWLPSSSTGRLMPLFPDAVRHAIARHADCVVDYTLAQHNVTLHLAVEGEEAAFASVRRAIDELIVMQGMTPPAWRRATLEARANAAKRRRIVCVTRPSASQFDSMHST</sequence>
<dbReference type="Gene3D" id="3.40.50.12780">
    <property type="entry name" value="N-terminal domain of ligase-like"/>
    <property type="match status" value="1"/>
</dbReference>
<dbReference type="PANTHER" id="PTHR36932">
    <property type="entry name" value="CAPSULAR POLYSACCHARIDE BIOSYNTHESIS PROTEIN"/>
    <property type="match status" value="1"/>
</dbReference>
<name>A0A2N7WVI2_9BURK</name>
<evidence type="ECO:0000313" key="1">
    <source>
        <dbReference type="EMBL" id="PMS33400.1"/>
    </source>
</evidence>
<dbReference type="EMBL" id="PNYC01000018">
    <property type="protein sequence ID" value="PMS33400.1"/>
    <property type="molecule type" value="Genomic_DNA"/>
</dbReference>
<dbReference type="NCBIfam" id="TIGR02304">
    <property type="entry name" value="aden_form_hyp"/>
    <property type="match status" value="1"/>
</dbReference>
<dbReference type="PANTHER" id="PTHR36932:SF1">
    <property type="entry name" value="CAPSULAR POLYSACCHARIDE BIOSYNTHESIS PROTEIN"/>
    <property type="match status" value="1"/>
</dbReference>
<dbReference type="RefSeq" id="WP_018442229.1">
    <property type="nucleotide sequence ID" value="NZ_KB890185.1"/>
</dbReference>